<dbReference type="RefSeq" id="WP_029162707.1">
    <property type="nucleotide sequence ID" value="NZ_CP009933.1"/>
</dbReference>
<dbReference type="InterPro" id="IPR003646">
    <property type="entry name" value="SH3-like_bac-type"/>
</dbReference>
<dbReference type="InterPro" id="IPR052354">
    <property type="entry name" value="Cell_Wall_Dynamics_Protein"/>
</dbReference>
<feature type="domain" description="SH3b" evidence="2">
    <location>
        <begin position="257"/>
        <end position="318"/>
    </location>
</feature>
<keyword evidence="4" id="KW-1185">Reference proteome</keyword>
<dbReference type="PANTHER" id="PTHR34408">
    <property type="entry name" value="FAMILY PROTEIN, PUTATIVE-RELATED"/>
    <property type="match status" value="1"/>
</dbReference>
<dbReference type="Gene3D" id="3.90.1720.10">
    <property type="entry name" value="endopeptidase domain like (from Nostoc punctiforme)"/>
    <property type="match status" value="1"/>
</dbReference>
<dbReference type="Pfam" id="PF08239">
    <property type="entry name" value="SH3_3"/>
    <property type="match status" value="2"/>
</dbReference>
<dbReference type="PROSITE" id="PS51781">
    <property type="entry name" value="SH3B"/>
    <property type="match status" value="1"/>
</dbReference>
<dbReference type="KEGG" id="csq:CSCA_5327"/>
<dbReference type="SMART" id="SM00287">
    <property type="entry name" value="SH3b"/>
    <property type="match status" value="2"/>
</dbReference>
<proteinExistence type="predicted"/>
<feature type="signal peptide" evidence="1">
    <location>
        <begin position="1"/>
        <end position="27"/>
    </location>
</feature>
<evidence type="ECO:0000259" key="2">
    <source>
        <dbReference type="PROSITE" id="PS51781"/>
    </source>
</evidence>
<reference evidence="3 4" key="1">
    <citation type="journal article" date="2015" name="J. Biotechnol.">
        <title>Complete genome sequence of a malodorant-producing acetogen, Clostridium scatologenes ATCC 25775(T).</title>
        <authorList>
            <person name="Zhu Z."/>
            <person name="Guo T."/>
            <person name="Zheng H."/>
            <person name="Song T."/>
            <person name="Ouyang P."/>
            <person name="Xie J."/>
        </authorList>
    </citation>
    <scope>NUCLEOTIDE SEQUENCE [LARGE SCALE GENOMIC DNA]</scope>
    <source>
        <strain evidence="3 4">ATCC 25775</strain>
    </source>
</reference>
<gene>
    <name evidence="3" type="ORF">CSCA_5327</name>
</gene>
<feature type="chain" id="PRO_5002411035" evidence="1">
    <location>
        <begin position="28"/>
        <end position="385"/>
    </location>
</feature>
<dbReference type="PANTHER" id="PTHR34408:SF1">
    <property type="entry name" value="GLYCOSYL HYDROLASE FAMILY 19 DOMAIN-CONTAINING PROTEIN HI_1415"/>
    <property type="match status" value="1"/>
</dbReference>
<dbReference type="AlphaFoldDB" id="A0A0E3K4J9"/>
<evidence type="ECO:0000256" key="1">
    <source>
        <dbReference type="SAM" id="SignalP"/>
    </source>
</evidence>
<organism evidence="3 4">
    <name type="scientific">Clostridium scatologenes</name>
    <dbReference type="NCBI Taxonomy" id="1548"/>
    <lineage>
        <taxon>Bacteria</taxon>
        <taxon>Bacillati</taxon>
        <taxon>Bacillota</taxon>
        <taxon>Clostridia</taxon>
        <taxon>Eubacteriales</taxon>
        <taxon>Clostridiaceae</taxon>
        <taxon>Clostridium</taxon>
    </lineage>
</organism>
<evidence type="ECO:0000313" key="4">
    <source>
        <dbReference type="Proteomes" id="UP000033115"/>
    </source>
</evidence>
<keyword evidence="1" id="KW-0732">Signal</keyword>
<dbReference type="HOGENOM" id="CLU_737118_0_0_9"/>
<evidence type="ECO:0000313" key="3">
    <source>
        <dbReference type="EMBL" id="AKA72452.1"/>
    </source>
</evidence>
<dbReference type="Gene3D" id="2.30.30.40">
    <property type="entry name" value="SH3 Domains"/>
    <property type="match status" value="2"/>
</dbReference>
<name>A0A0E3K4J9_CLOSL</name>
<dbReference type="EMBL" id="CP009933">
    <property type="protein sequence ID" value="AKA72452.1"/>
    <property type="molecule type" value="Genomic_DNA"/>
</dbReference>
<sequence>MKIFKSKLLVTLFLATSIIAPTQSVNAASQQSITRSESEQRALNIINLTWNYSADKNGTLPANYTSSVTQPSQFKDATTITATGIPYNWGGQDSLDSNSYGSPWLNFLDAVNKGAFTGNVNTDGGYGYISGTAGIDCSGFVQATFNIKDSKLSTSSIFDTYFTKINLNDIKHMDILDKPYDHVVIFDKWGTLNGVNGAFTYESTPDQTYGGIQGTKKYFISMNEINKGYIAGRYVNIVEDSSSTSNIPHPVNAGIFAKITNVTTAANFRSKASTDSYIIGTIPRDTILYLIDYSAGWYQISYNGQTGWVWGNLITSIPSGKYVAINKAYQLNIRNNPSVSADIVGYLSQNQYAEVIDYSSDGKWLKIRINGIEGYASGAYLRYIY</sequence>
<dbReference type="STRING" id="1548.CSCA_5327"/>
<dbReference type="Proteomes" id="UP000033115">
    <property type="component" value="Chromosome"/>
</dbReference>
<accession>A0A0E3K4J9</accession>
<protein>
    <submittedName>
        <fullName evidence="3">SH3 type 3 domain protein</fullName>
    </submittedName>
</protein>